<proteinExistence type="predicted"/>
<name>A0A0C9ZQW9_9AGAM</name>
<organism evidence="1 2">
    <name type="scientific">Pisolithus microcarpus 441</name>
    <dbReference type="NCBI Taxonomy" id="765257"/>
    <lineage>
        <taxon>Eukaryota</taxon>
        <taxon>Fungi</taxon>
        <taxon>Dikarya</taxon>
        <taxon>Basidiomycota</taxon>
        <taxon>Agaricomycotina</taxon>
        <taxon>Agaricomycetes</taxon>
        <taxon>Agaricomycetidae</taxon>
        <taxon>Boletales</taxon>
        <taxon>Sclerodermatineae</taxon>
        <taxon>Pisolithaceae</taxon>
        <taxon>Pisolithus</taxon>
    </lineage>
</organism>
<accession>A0A0C9ZQW9</accession>
<reference evidence="2" key="2">
    <citation type="submission" date="2015-01" db="EMBL/GenBank/DDBJ databases">
        <title>Evolutionary Origins and Diversification of the Mycorrhizal Mutualists.</title>
        <authorList>
            <consortium name="DOE Joint Genome Institute"/>
            <consortium name="Mycorrhizal Genomics Consortium"/>
            <person name="Kohler A."/>
            <person name="Kuo A."/>
            <person name="Nagy L.G."/>
            <person name="Floudas D."/>
            <person name="Copeland A."/>
            <person name="Barry K.W."/>
            <person name="Cichocki N."/>
            <person name="Veneault-Fourrey C."/>
            <person name="LaButti K."/>
            <person name="Lindquist E.A."/>
            <person name="Lipzen A."/>
            <person name="Lundell T."/>
            <person name="Morin E."/>
            <person name="Murat C."/>
            <person name="Riley R."/>
            <person name="Ohm R."/>
            <person name="Sun H."/>
            <person name="Tunlid A."/>
            <person name="Henrissat B."/>
            <person name="Grigoriev I.V."/>
            <person name="Hibbett D.S."/>
            <person name="Martin F."/>
        </authorList>
    </citation>
    <scope>NUCLEOTIDE SEQUENCE [LARGE SCALE GENOMIC DNA]</scope>
    <source>
        <strain evidence="2">441</strain>
    </source>
</reference>
<dbReference type="STRING" id="765257.A0A0C9ZQW9"/>
<protein>
    <submittedName>
        <fullName evidence="1">Uncharacterized protein</fullName>
    </submittedName>
</protein>
<reference evidence="1 2" key="1">
    <citation type="submission" date="2014-04" db="EMBL/GenBank/DDBJ databases">
        <authorList>
            <consortium name="DOE Joint Genome Institute"/>
            <person name="Kuo A."/>
            <person name="Kohler A."/>
            <person name="Costa M.D."/>
            <person name="Nagy L.G."/>
            <person name="Floudas D."/>
            <person name="Copeland A."/>
            <person name="Barry K.W."/>
            <person name="Cichocki N."/>
            <person name="Veneault-Fourrey C."/>
            <person name="LaButti K."/>
            <person name="Lindquist E.A."/>
            <person name="Lipzen A."/>
            <person name="Lundell T."/>
            <person name="Morin E."/>
            <person name="Murat C."/>
            <person name="Sun H."/>
            <person name="Tunlid A."/>
            <person name="Henrissat B."/>
            <person name="Grigoriev I.V."/>
            <person name="Hibbett D.S."/>
            <person name="Martin F."/>
            <person name="Nordberg H.P."/>
            <person name="Cantor M.N."/>
            <person name="Hua S.X."/>
        </authorList>
    </citation>
    <scope>NUCLEOTIDE SEQUENCE [LARGE SCALE GENOMIC DNA]</scope>
    <source>
        <strain evidence="1 2">441</strain>
    </source>
</reference>
<dbReference type="Proteomes" id="UP000054018">
    <property type="component" value="Unassembled WGS sequence"/>
</dbReference>
<dbReference type="EMBL" id="KN833714">
    <property type="protein sequence ID" value="KIK24682.1"/>
    <property type="molecule type" value="Genomic_DNA"/>
</dbReference>
<gene>
    <name evidence="1" type="ORF">PISMIDRAFT_58286</name>
</gene>
<dbReference type="PANTHER" id="PTHR33481:SF1">
    <property type="entry name" value="ENDONUCLEASE_EXONUCLEASE_PHOSPHATASE DOMAIN-CONTAINING PROTEIN-RELATED"/>
    <property type="match status" value="1"/>
</dbReference>
<dbReference type="AlphaFoldDB" id="A0A0C9ZQW9"/>
<dbReference type="HOGENOM" id="CLU_106777_1_0_1"/>
<feature type="non-terminal residue" evidence="1">
    <location>
        <position position="1"/>
    </location>
</feature>
<dbReference type="OrthoDB" id="2655573at2759"/>
<evidence type="ECO:0000313" key="1">
    <source>
        <dbReference type="EMBL" id="KIK24682.1"/>
    </source>
</evidence>
<feature type="non-terminal residue" evidence="1">
    <location>
        <position position="153"/>
    </location>
</feature>
<dbReference type="PANTHER" id="PTHR33481">
    <property type="entry name" value="REVERSE TRANSCRIPTASE"/>
    <property type="match status" value="1"/>
</dbReference>
<keyword evidence="2" id="KW-1185">Reference proteome</keyword>
<evidence type="ECO:0000313" key="2">
    <source>
        <dbReference type="Proteomes" id="UP000054018"/>
    </source>
</evidence>
<sequence>LYTSSISLDLNVSILKDCFYMITCILESLRLTIELSKSELIHFSCHCKEMCPHIDLTYHNTSYHVNHSEAIKWLGVWFDSKLSFHKHIQMVTTKAQCIAAGVHMLANMVRGLHQSHLHLIYNACIHSIMTYASPVWWCRQKLLANKLSIVQNK</sequence>